<comment type="catalytic activity">
    <reaction evidence="1 14 15">
        <text>(R)-pantothenate + ATP = (R)-4'-phosphopantothenate + ADP + H(+)</text>
        <dbReference type="Rhea" id="RHEA:16373"/>
        <dbReference type="ChEBI" id="CHEBI:10986"/>
        <dbReference type="ChEBI" id="CHEBI:15378"/>
        <dbReference type="ChEBI" id="CHEBI:29032"/>
        <dbReference type="ChEBI" id="CHEBI:30616"/>
        <dbReference type="ChEBI" id="CHEBI:456216"/>
        <dbReference type="EC" id="2.7.1.33"/>
    </reaction>
</comment>
<comment type="caution">
    <text evidence="17">The sequence shown here is derived from an EMBL/GenBank/DDBJ whole genome shotgun (WGS) entry which is preliminary data.</text>
</comment>
<evidence type="ECO:0000256" key="11">
    <source>
        <dbReference type="ARBA" id="ARBA00022840"/>
    </source>
</evidence>
<evidence type="ECO:0000256" key="3">
    <source>
        <dbReference type="ARBA" id="ARBA00005225"/>
    </source>
</evidence>
<comment type="subcellular location">
    <subcellularLocation>
        <location evidence="2 14 15">Cytoplasm</location>
    </subcellularLocation>
</comment>
<dbReference type="Proteomes" id="UP000256900">
    <property type="component" value="Unassembled WGS sequence"/>
</dbReference>
<keyword evidence="9 14" id="KW-0547">Nucleotide-binding</keyword>
<evidence type="ECO:0000259" key="16">
    <source>
        <dbReference type="Pfam" id="PF00485"/>
    </source>
</evidence>
<keyword evidence="8 14" id="KW-0808">Transferase</keyword>
<sequence>MDERVTQPPAVLSPYHRFSRSEWAALRADTPLTLTLDDLNRLRSLSEPLSLEEVIEIYLPLSRLLALYVAATQGLYKATQRFLDAEDGKMPYIIGVGGSVAAGKSTLARVMRALLSRWPNTPKVQLVTTDGFLYPNAVLEAEGLMDKKGFPESYDSPALINFLSDIKAGTHNVRAPVYSHLTYDIMPDEFVTVDRPDILIVEGLNVLQPGRPVKHGHAGAFVSDFFDFSVYLDADENDLAQWYINRFLRLRETAFRDPRSYFRKYADMPENEAESMARDIWTRINLRNLHENILPTRARASLVLTKDAQHAIQTVELRKL</sequence>
<keyword evidence="18" id="KW-1185">Reference proteome</keyword>
<dbReference type="UniPathway" id="UPA00241">
    <property type="reaction ID" value="UER00352"/>
</dbReference>
<evidence type="ECO:0000256" key="14">
    <source>
        <dbReference type="HAMAP-Rule" id="MF_00215"/>
    </source>
</evidence>
<dbReference type="InterPro" id="IPR027417">
    <property type="entry name" value="P-loop_NTPase"/>
</dbReference>
<dbReference type="AlphaFoldDB" id="A0A3D9YXS8"/>
<dbReference type="EMBL" id="QUMO01000002">
    <property type="protein sequence ID" value="REF87447.1"/>
    <property type="molecule type" value="Genomic_DNA"/>
</dbReference>
<dbReference type="GO" id="GO:0015937">
    <property type="term" value="P:coenzyme A biosynthetic process"/>
    <property type="evidence" value="ECO:0007669"/>
    <property type="project" value="UniProtKB-UniRule"/>
</dbReference>
<name>A0A3D9YXS8_9HYPH</name>
<evidence type="ECO:0000313" key="18">
    <source>
        <dbReference type="Proteomes" id="UP000256900"/>
    </source>
</evidence>
<evidence type="ECO:0000256" key="1">
    <source>
        <dbReference type="ARBA" id="ARBA00001206"/>
    </source>
</evidence>
<dbReference type="CDD" id="cd02025">
    <property type="entry name" value="PanK"/>
    <property type="match status" value="1"/>
</dbReference>
<evidence type="ECO:0000256" key="12">
    <source>
        <dbReference type="ARBA" id="ARBA00022993"/>
    </source>
</evidence>
<keyword evidence="10 14" id="KW-0418">Kinase</keyword>
<evidence type="ECO:0000256" key="13">
    <source>
        <dbReference type="ARBA" id="ARBA00032866"/>
    </source>
</evidence>
<dbReference type="InterPro" id="IPR006083">
    <property type="entry name" value="PRK/URK"/>
</dbReference>
<evidence type="ECO:0000256" key="5">
    <source>
        <dbReference type="ARBA" id="ARBA00012102"/>
    </source>
</evidence>
<dbReference type="RefSeq" id="WP_115835649.1">
    <property type="nucleotide sequence ID" value="NZ_CP025086.1"/>
</dbReference>
<evidence type="ECO:0000256" key="2">
    <source>
        <dbReference type="ARBA" id="ARBA00004496"/>
    </source>
</evidence>
<protein>
    <recommendedName>
        <fullName evidence="6 14">Pantothenate kinase</fullName>
        <ecNumber evidence="5 14">2.7.1.33</ecNumber>
    </recommendedName>
    <alternativeName>
        <fullName evidence="13 14">Pantothenic acid kinase</fullName>
    </alternativeName>
</protein>
<keyword evidence="11 14" id="KW-0067">ATP-binding</keyword>
<dbReference type="SUPFAM" id="SSF52540">
    <property type="entry name" value="P-loop containing nucleoside triphosphate hydrolases"/>
    <property type="match status" value="1"/>
</dbReference>
<feature type="domain" description="Phosphoribulokinase/uridine kinase" evidence="16">
    <location>
        <begin position="93"/>
        <end position="246"/>
    </location>
</feature>
<proteinExistence type="inferred from homology"/>
<evidence type="ECO:0000256" key="10">
    <source>
        <dbReference type="ARBA" id="ARBA00022777"/>
    </source>
</evidence>
<dbReference type="NCBIfam" id="TIGR00554">
    <property type="entry name" value="panK_bact"/>
    <property type="match status" value="1"/>
</dbReference>
<dbReference type="InterPro" id="IPR004566">
    <property type="entry name" value="PanK"/>
</dbReference>
<organism evidence="17 18">
    <name type="scientific">Methylovirgula ligni</name>
    <dbReference type="NCBI Taxonomy" id="569860"/>
    <lineage>
        <taxon>Bacteria</taxon>
        <taxon>Pseudomonadati</taxon>
        <taxon>Pseudomonadota</taxon>
        <taxon>Alphaproteobacteria</taxon>
        <taxon>Hyphomicrobiales</taxon>
        <taxon>Beijerinckiaceae</taxon>
        <taxon>Methylovirgula</taxon>
    </lineage>
</organism>
<dbReference type="PANTHER" id="PTHR10285">
    <property type="entry name" value="URIDINE KINASE"/>
    <property type="match status" value="1"/>
</dbReference>
<accession>A0A3D9YXS8</accession>
<dbReference type="Pfam" id="PF00485">
    <property type="entry name" value="PRK"/>
    <property type="match status" value="1"/>
</dbReference>
<dbReference type="HAMAP" id="MF_00215">
    <property type="entry name" value="Pantothen_kinase_1"/>
    <property type="match status" value="1"/>
</dbReference>
<evidence type="ECO:0000256" key="7">
    <source>
        <dbReference type="ARBA" id="ARBA00022490"/>
    </source>
</evidence>
<dbReference type="OrthoDB" id="1550976at2"/>
<evidence type="ECO:0000256" key="4">
    <source>
        <dbReference type="ARBA" id="ARBA00006087"/>
    </source>
</evidence>
<comment type="similarity">
    <text evidence="4 14 15">Belongs to the prokaryotic pantothenate kinase family.</text>
</comment>
<comment type="caution">
    <text evidence="14">Lacks conserved residue(s) required for the propagation of feature annotation.</text>
</comment>
<dbReference type="GO" id="GO:0004594">
    <property type="term" value="F:pantothenate kinase activity"/>
    <property type="evidence" value="ECO:0007669"/>
    <property type="project" value="UniProtKB-UniRule"/>
</dbReference>
<gene>
    <name evidence="14" type="primary">coaA</name>
    <name evidence="17" type="ORF">DES32_1069</name>
</gene>
<dbReference type="Gene3D" id="3.40.50.300">
    <property type="entry name" value="P-loop containing nucleotide triphosphate hydrolases"/>
    <property type="match status" value="1"/>
</dbReference>
<evidence type="ECO:0000256" key="15">
    <source>
        <dbReference type="RuleBase" id="RU003530"/>
    </source>
</evidence>
<keyword evidence="7 14" id="KW-0963">Cytoplasm</keyword>
<evidence type="ECO:0000256" key="8">
    <source>
        <dbReference type="ARBA" id="ARBA00022679"/>
    </source>
</evidence>
<dbReference type="PIRSF" id="PIRSF000545">
    <property type="entry name" value="Pantothenate_kin"/>
    <property type="match status" value="1"/>
</dbReference>
<keyword evidence="12 14" id="KW-0173">Coenzyme A biosynthesis</keyword>
<evidence type="ECO:0000256" key="6">
    <source>
        <dbReference type="ARBA" id="ARBA00015080"/>
    </source>
</evidence>
<reference evidence="17 18" key="1">
    <citation type="submission" date="2018-08" db="EMBL/GenBank/DDBJ databases">
        <title>Genomic Encyclopedia of Type Strains, Phase IV (KMG-IV): sequencing the most valuable type-strain genomes for metagenomic binning, comparative biology and taxonomic classification.</title>
        <authorList>
            <person name="Goeker M."/>
        </authorList>
    </citation>
    <scope>NUCLEOTIDE SEQUENCE [LARGE SCALE GENOMIC DNA]</scope>
    <source>
        <strain evidence="17 18">BW863</strain>
    </source>
</reference>
<evidence type="ECO:0000313" key="17">
    <source>
        <dbReference type="EMBL" id="REF87447.1"/>
    </source>
</evidence>
<evidence type="ECO:0000256" key="9">
    <source>
        <dbReference type="ARBA" id="ARBA00022741"/>
    </source>
</evidence>
<dbReference type="EC" id="2.7.1.33" evidence="5 14"/>
<dbReference type="GO" id="GO:0005737">
    <property type="term" value="C:cytoplasm"/>
    <property type="evidence" value="ECO:0007669"/>
    <property type="project" value="UniProtKB-SubCell"/>
</dbReference>
<dbReference type="GO" id="GO:0005524">
    <property type="term" value="F:ATP binding"/>
    <property type="evidence" value="ECO:0007669"/>
    <property type="project" value="UniProtKB-UniRule"/>
</dbReference>
<comment type="pathway">
    <text evidence="3 14 15">Cofactor biosynthesis; coenzyme A biosynthesis; CoA from (R)-pantothenate: step 1/5.</text>
</comment>